<protein>
    <submittedName>
        <fullName evidence="8">Outer membrane protein assembly factor BamA</fullName>
    </submittedName>
</protein>
<keyword evidence="2" id="KW-0812">Transmembrane</keyword>
<dbReference type="RefSeq" id="WP_145271801.1">
    <property type="nucleotide sequence ID" value="NZ_CP036426.1"/>
</dbReference>
<keyword evidence="4" id="KW-0472">Membrane</keyword>
<dbReference type="Gene3D" id="2.40.160.50">
    <property type="entry name" value="membrane protein fhac: a member of the omp85/tpsb transporter family"/>
    <property type="match status" value="1"/>
</dbReference>
<dbReference type="Proteomes" id="UP000317835">
    <property type="component" value="Chromosome"/>
</dbReference>
<dbReference type="Pfam" id="PF01103">
    <property type="entry name" value="Omp85"/>
    <property type="match status" value="1"/>
</dbReference>
<name>A0A518H4X7_9BACT</name>
<evidence type="ECO:0000259" key="7">
    <source>
        <dbReference type="PROSITE" id="PS51779"/>
    </source>
</evidence>
<dbReference type="AlphaFoldDB" id="A0A518H4X7"/>
<evidence type="ECO:0000256" key="6">
    <source>
        <dbReference type="SAM" id="MobiDB-lite"/>
    </source>
</evidence>
<dbReference type="InterPro" id="IPR010827">
    <property type="entry name" value="BamA/TamA_POTRA"/>
</dbReference>
<accession>A0A518H4X7</accession>
<sequence length="971" mass="106785">MSASLRHRPRSQRTPGRGDPDGAPSPVPDAARPTIAALALCLLALGAATADDQYGRMVTEVRIRGNESIAEPRIRAKILTRPGRPLDPDVVDSDFRSLKNTQWFSHVRATFLEDPERGGIIFIYNVVEMPVIEAVEYRGRSAISESKLEESTGLKAGARADSIRTRSAVSQIRRLYEEKGYLQAEVRLIEGGEPEDRRVVFEIFEGPKFKVGAVEFEGNTVFSDASLMTKIRTKPPILGLIGGRYDSEGPEEDARKVIELYQSIGYFDCECTPVVRHDDRVGDLRLSFVISEGLEYSVRDVTFDGQELLSEDQLREGLVLHSGEPLKDTLRQRDLMTLTERYTAVGCIDINIQPEPRFTDTPGVVDLVYNIDEGERYLLGRINIKGNDRTRAKVILRELTASGLLPGEPLDGRRLEAARKRLGNLNYFVTDPQQGDPIKLMITNRRGHDMPYGEIAMPELDEIIQQARFQQGPDPAGPEAEPGAEADDAKPIRRTRFQTPDDFAPPVPDLPPLPPAGSMPLAPGDGPASVVPFGSGGAFDPAPGALPPIDVPPIVAPGPAPGAGTARPSPEGTPRGTFPSMPGMNYSDVGPDRQEPYANRSLADIATQVEPRGGGRSFADLDVEVQEAPTGRILLGVGATSFGGLSGNFILHERNFDLFNVPRSFRELLNGQAFRGAGQEFRLELSPGTLINRAVVSFREPDLFNRRIGLNVSGYTFSRFYPDFNEARGGGRFALGKQFGTQTYADLAVRVEDVNISDFRTPAPAEFYAASGSTFLATLRPSIHFDNRNDPFLPSEGSYLEFAYEQGWGDFTFPKFTVEGRQHFTIRERPDQTGKHILSMRGFFGISGQDTPLYERFYAGDFRSLRGFAYRGVGPYILGSNVGGIMTLLGSLEYQFPLTANDQFQAVVFTDTGTVENSYSITDYRVAVGTGLRVTLPALGPLPLAFDIAFPVVKGPDDRERIFTFFIGAFY</sequence>
<proteinExistence type="predicted"/>
<feature type="region of interest" description="Disordered" evidence="6">
    <location>
        <begin position="1"/>
        <end position="30"/>
    </location>
</feature>
<comment type="subcellular location">
    <subcellularLocation>
        <location evidence="1">Membrane</location>
    </subcellularLocation>
</comment>
<keyword evidence="3" id="KW-0732">Signal</keyword>
<evidence type="ECO:0000256" key="2">
    <source>
        <dbReference type="ARBA" id="ARBA00022692"/>
    </source>
</evidence>
<dbReference type="InterPro" id="IPR034746">
    <property type="entry name" value="POTRA"/>
</dbReference>
<dbReference type="PROSITE" id="PS51779">
    <property type="entry name" value="POTRA"/>
    <property type="match status" value="1"/>
</dbReference>
<keyword evidence="9" id="KW-1185">Reference proteome</keyword>
<organism evidence="8 9">
    <name type="scientific">Tautonia plasticadhaerens</name>
    <dbReference type="NCBI Taxonomy" id="2527974"/>
    <lineage>
        <taxon>Bacteria</taxon>
        <taxon>Pseudomonadati</taxon>
        <taxon>Planctomycetota</taxon>
        <taxon>Planctomycetia</taxon>
        <taxon>Isosphaerales</taxon>
        <taxon>Isosphaeraceae</taxon>
        <taxon>Tautonia</taxon>
    </lineage>
</organism>
<feature type="compositionally biased region" description="Pro residues" evidence="6">
    <location>
        <begin position="503"/>
        <end position="517"/>
    </location>
</feature>
<evidence type="ECO:0000256" key="3">
    <source>
        <dbReference type="ARBA" id="ARBA00022729"/>
    </source>
</evidence>
<feature type="region of interest" description="Disordered" evidence="6">
    <location>
        <begin position="470"/>
        <end position="523"/>
    </location>
</feature>
<evidence type="ECO:0000313" key="8">
    <source>
        <dbReference type="EMBL" id="QDV35896.1"/>
    </source>
</evidence>
<feature type="domain" description="POTRA" evidence="7">
    <location>
        <begin position="296"/>
        <end position="374"/>
    </location>
</feature>
<evidence type="ECO:0000256" key="4">
    <source>
        <dbReference type="ARBA" id="ARBA00023136"/>
    </source>
</evidence>
<feature type="region of interest" description="Disordered" evidence="6">
    <location>
        <begin position="559"/>
        <end position="585"/>
    </location>
</feature>
<evidence type="ECO:0000256" key="1">
    <source>
        <dbReference type="ARBA" id="ARBA00004370"/>
    </source>
</evidence>
<dbReference type="Gene3D" id="3.10.20.310">
    <property type="entry name" value="membrane protein fhac"/>
    <property type="match status" value="5"/>
</dbReference>
<dbReference type="GO" id="GO:0019867">
    <property type="term" value="C:outer membrane"/>
    <property type="evidence" value="ECO:0007669"/>
    <property type="project" value="InterPro"/>
</dbReference>
<keyword evidence="5" id="KW-0998">Cell outer membrane</keyword>
<gene>
    <name evidence="8" type="primary">bamA</name>
    <name evidence="8" type="ORF">ElP_38040</name>
</gene>
<reference evidence="8 9" key="1">
    <citation type="submission" date="2019-02" db="EMBL/GenBank/DDBJ databases">
        <title>Deep-cultivation of Planctomycetes and their phenomic and genomic characterization uncovers novel biology.</title>
        <authorList>
            <person name="Wiegand S."/>
            <person name="Jogler M."/>
            <person name="Boedeker C."/>
            <person name="Pinto D."/>
            <person name="Vollmers J."/>
            <person name="Rivas-Marin E."/>
            <person name="Kohn T."/>
            <person name="Peeters S.H."/>
            <person name="Heuer A."/>
            <person name="Rast P."/>
            <person name="Oberbeckmann S."/>
            <person name="Bunk B."/>
            <person name="Jeske O."/>
            <person name="Meyerdierks A."/>
            <person name="Storesund J.E."/>
            <person name="Kallscheuer N."/>
            <person name="Luecker S."/>
            <person name="Lage O.M."/>
            <person name="Pohl T."/>
            <person name="Merkel B.J."/>
            <person name="Hornburger P."/>
            <person name="Mueller R.-W."/>
            <person name="Bruemmer F."/>
            <person name="Labrenz M."/>
            <person name="Spormann A.M."/>
            <person name="Op den Camp H."/>
            <person name="Overmann J."/>
            <person name="Amann R."/>
            <person name="Jetten M.S.M."/>
            <person name="Mascher T."/>
            <person name="Medema M.H."/>
            <person name="Devos D.P."/>
            <person name="Kaster A.-K."/>
            <person name="Ovreas L."/>
            <person name="Rohde M."/>
            <person name="Galperin M.Y."/>
            <person name="Jogler C."/>
        </authorList>
    </citation>
    <scope>NUCLEOTIDE SEQUENCE [LARGE SCALE GENOMIC DNA]</scope>
    <source>
        <strain evidence="8 9">ElP</strain>
    </source>
</reference>
<dbReference type="OrthoDB" id="231360at2"/>
<dbReference type="InterPro" id="IPR000184">
    <property type="entry name" value="Bac_surfAg_D15"/>
</dbReference>
<dbReference type="InterPro" id="IPR039910">
    <property type="entry name" value="D15-like"/>
</dbReference>
<dbReference type="KEGG" id="tpla:ElP_38040"/>
<feature type="compositionally biased region" description="Basic residues" evidence="6">
    <location>
        <begin position="1"/>
        <end position="11"/>
    </location>
</feature>
<dbReference type="PANTHER" id="PTHR12815">
    <property type="entry name" value="SORTING AND ASSEMBLY MACHINERY SAMM50 PROTEIN FAMILY MEMBER"/>
    <property type="match status" value="1"/>
</dbReference>
<evidence type="ECO:0000256" key="5">
    <source>
        <dbReference type="ARBA" id="ARBA00023237"/>
    </source>
</evidence>
<dbReference type="Pfam" id="PF07244">
    <property type="entry name" value="POTRA"/>
    <property type="match status" value="5"/>
</dbReference>
<dbReference type="EMBL" id="CP036426">
    <property type="protein sequence ID" value="QDV35896.1"/>
    <property type="molecule type" value="Genomic_DNA"/>
</dbReference>
<feature type="compositionally biased region" description="Low complexity" evidence="6">
    <location>
        <begin position="472"/>
        <end position="483"/>
    </location>
</feature>
<dbReference type="PANTHER" id="PTHR12815:SF47">
    <property type="entry name" value="TRANSLOCATION AND ASSEMBLY MODULE SUBUNIT TAMA"/>
    <property type="match status" value="1"/>
</dbReference>
<evidence type="ECO:0000313" key="9">
    <source>
        <dbReference type="Proteomes" id="UP000317835"/>
    </source>
</evidence>